<dbReference type="Pfam" id="PF00043">
    <property type="entry name" value="GST_C"/>
    <property type="match status" value="1"/>
</dbReference>
<dbReference type="InterPro" id="IPR010987">
    <property type="entry name" value="Glutathione-S-Trfase_C-like"/>
</dbReference>
<dbReference type="InterPro" id="IPR004046">
    <property type="entry name" value="GST_C"/>
</dbReference>
<proteinExistence type="predicted"/>
<protein>
    <recommendedName>
        <fullName evidence="1">GST C-terminal domain-containing protein</fullName>
    </recommendedName>
</protein>
<evidence type="ECO:0000313" key="3">
    <source>
        <dbReference type="Proteomes" id="UP000321085"/>
    </source>
</evidence>
<dbReference type="Gene3D" id="1.20.1050.10">
    <property type="match status" value="1"/>
</dbReference>
<dbReference type="CDD" id="cd03188">
    <property type="entry name" value="GST_C_Beta"/>
    <property type="match status" value="1"/>
</dbReference>
<evidence type="ECO:0000259" key="1">
    <source>
        <dbReference type="PROSITE" id="PS50405"/>
    </source>
</evidence>
<reference evidence="2 3" key="1">
    <citation type="submission" date="2019-07" db="EMBL/GenBank/DDBJ databases">
        <title>Whole genome shotgun sequence of Microvirga aerophila NBRC 106136.</title>
        <authorList>
            <person name="Hosoyama A."/>
            <person name="Uohara A."/>
            <person name="Ohji S."/>
            <person name="Ichikawa N."/>
        </authorList>
    </citation>
    <scope>NUCLEOTIDE SEQUENCE [LARGE SCALE GENOMIC DNA]</scope>
    <source>
        <strain evidence="2 3">NBRC 106136</strain>
    </source>
</reference>
<dbReference type="SUPFAM" id="SSF47616">
    <property type="entry name" value="GST C-terminal domain-like"/>
    <property type="match status" value="1"/>
</dbReference>
<gene>
    <name evidence="2" type="ORF">MAE02_27260</name>
</gene>
<dbReference type="Proteomes" id="UP000321085">
    <property type="component" value="Unassembled WGS sequence"/>
</dbReference>
<accession>A0A512BSR9</accession>
<comment type="caution">
    <text evidence="2">The sequence shown here is derived from an EMBL/GenBank/DDBJ whole genome shotgun (WGS) entry which is preliminary data.</text>
</comment>
<dbReference type="PANTHER" id="PTHR44051:SF8">
    <property type="entry name" value="GLUTATHIONE S-TRANSFERASE GSTA"/>
    <property type="match status" value="1"/>
</dbReference>
<dbReference type="PANTHER" id="PTHR44051">
    <property type="entry name" value="GLUTATHIONE S-TRANSFERASE-RELATED"/>
    <property type="match status" value="1"/>
</dbReference>
<dbReference type="InterPro" id="IPR036282">
    <property type="entry name" value="Glutathione-S-Trfase_C_sf"/>
</dbReference>
<dbReference type="PROSITE" id="PS50405">
    <property type="entry name" value="GST_CTER"/>
    <property type="match status" value="1"/>
</dbReference>
<feature type="domain" description="GST C-terminal" evidence="1">
    <location>
        <begin position="1"/>
        <end position="115"/>
    </location>
</feature>
<dbReference type="AlphaFoldDB" id="A0A512BSR9"/>
<sequence length="116" mass="13330">MDRYRVQEWLNFISTKLHGSFMPLWRPASSAAERQSSIDNLYRLFGYLDGHLADRPYLLGKQFTVADAYGFTVLNWTHFHRISLAKHPWLLAYMKRVAARPGVKEAMGAEGVKALC</sequence>
<evidence type="ECO:0000313" key="2">
    <source>
        <dbReference type="EMBL" id="GEO15030.1"/>
    </source>
</evidence>
<dbReference type="RefSeq" id="WP_245439287.1">
    <property type="nucleotide sequence ID" value="NZ_BJYU01000034.1"/>
</dbReference>
<keyword evidence="3" id="KW-1185">Reference proteome</keyword>
<name>A0A512BSR9_9HYPH</name>
<organism evidence="2 3">
    <name type="scientific">Microvirga aerophila</name>
    <dbReference type="NCBI Taxonomy" id="670291"/>
    <lineage>
        <taxon>Bacteria</taxon>
        <taxon>Pseudomonadati</taxon>
        <taxon>Pseudomonadota</taxon>
        <taxon>Alphaproteobacteria</taxon>
        <taxon>Hyphomicrobiales</taxon>
        <taxon>Methylobacteriaceae</taxon>
        <taxon>Microvirga</taxon>
    </lineage>
</organism>
<dbReference type="EMBL" id="BJYU01000034">
    <property type="protein sequence ID" value="GEO15030.1"/>
    <property type="molecule type" value="Genomic_DNA"/>
</dbReference>